<dbReference type="RefSeq" id="WP_264966241.1">
    <property type="nucleotide sequence ID" value="NZ_JAPDVK010000002.1"/>
</dbReference>
<dbReference type="InterPro" id="IPR018631">
    <property type="entry name" value="AAA-ATPase-like_dom"/>
</dbReference>
<dbReference type="Pfam" id="PF09820">
    <property type="entry name" value="AAA-ATPase_like"/>
    <property type="match status" value="1"/>
</dbReference>
<sequence>MLKFIKKIFFFHSTLKCYFEGKKELFKGLAIDKLEKEWKQYPVSHLDFNGNNFTRPGVLEQTLKSFVERQEVIYGKDEYSVTLGDRFLRVK</sequence>
<evidence type="ECO:0000313" key="2">
    <source>
        <dbReference type="EMBL" id="MCW4128518.1"/>
    </source>
</evidence>
<dbReference type="EMBL" id="JAPDVK010000002">
    <property type="protein sequence ID" value="MCW4128518.1"/>
    <property type="molecule type" value="Genomic_DNA"/>
</dbReference>
<dbReference type="AlphaFoldDB" id="A0AAP3BCJ7"/>
<reference evidence="2" key="1">
    <citation type="submission" date="2022-11" db="EMBL/GenBank/DDBJ databases">
        <title>Genomic repertoires linked with pathogenic potency of arthritogenic Prevotella copri isolated from the gut of rheumatoid arthritis patients.</title>
        <authorList>
            <person name="Nii T."/>
            <person name="Maeda Y."/>
            <person name="Motooka D."/>
            <person name="Naito M."/>
            <person name="Matsumoto Y."/>
            <person name="Ogawa T."/>
            <person name="Oguro-Igashira E."/>
            <person name="Kishikawa T."/>
            <person name="Yamashita M."/>
            <person name="Koizumi S."/>
            <person name="Kurakawa T."/>
            <person name="Okumura R."/>
            <person name="Kayama H."/>
            <person name="Murakami M."/>
            <person name="Sakaguchi T."/>
            <person name="Das B."/>
            <person name="Nakamura S."/>
            <person name="Okada Y."/>
            <person name="Kumanogoh A."/>
            <person name="Takeda K."/>
        </authorList>
    </citation>
    <scope>NUCLEOTIDE SEQUENCE</scope>
    <source>
        <strain evidence="2">F3-75</strain>
    </source>
</reference>
<gene>
    <name evidence="2" type="ORF">ONT16_09700</name>
</gene>
<accession>A0AAP3BCJ7</accession>
<protein>
    <submittedName>
        <fullName evidence="2">AAA family ATPase</fullName>
    </submittedName>
</protein>
<organism evidence="2 3">
    <name type="scientific">Segatella copri</name>
    <dbReference type="NCBI Taxonomy" id="165179"/>
    <lineage>
        <taxon>Bacteria</taxon>
        <taxon>Pseudomonadati</taxon>
        <taxon>Bacteroidota</taxon>
        <taxon>Bacteroidia</taxon>
        <taxon>Bacteroidales</taxon>
        <taxon>Prevotellaceae</taxon>
        <taxon>Segatella</taxon>
    </lineage>
</organism>
<evidence type="ECO:0000259" key="1">
    <source>
        <dbReference type="Pfam" id="PF09820"/>
    </source>
</evidence>
<proteinExistence type="predicted"/>
<dbReference type="Proteomes" id="UP001209344">
    <property type="component" value="Unassembled WGS sequence"/>
</dbReference>
<evidence type="ECO:0000313" key="3">
    <source>
        <dbReference type="Proteomes" id="UP001209344"/>
    </source>
</evidence>
<name>A0AAP3BCJ7_9BACT</name>
<comment type="caution">
    <text evidence="2">The sequence shown here is derived from an EMBL/GenBank/DDBJ whole genome shotgun (WGS) entry which is preliminary data.</text>
</comment>
<feature type="domain" description="AAA-ATPase-like" evidence="1">
    <location>
        <begin position="11"/>
        <end position="79"/>
    </location>
</feature>